<dbReference type="AlphaFoldDB" id="A0A194S2J3"/>
<dbReference type="InterPro" id="IPR050859">
    <property type="entry name" value="Class-I_PLP-dep_aminotransf"/>
</dbReference>
<evidence type="ECO:0000256" key="2">
    <source>
        <dbReference type="ARBA" id="ARBA00007441"/>
    </source>
</evidence>
<keyword evidence="4" id="KW-0808">Transferase</keyword>
<dbReference type="GO" id="GO:1901605">
    <property type="term" value="P:alpha-amino acid metabolic process"/>
    <property type="evidence" value="ECO:0007669"/>
    <property type="project" value="TreeGrafter"/>
</dbReference>
<protein>
    <recommendedName>
        <fullName evidence="6">Aminotransferase class I/classII large domain-containing protein</fullName>
    </recommendedName>
</protein>
<dbReference type="SUPFAM" id="SSF53383">
    <property type="entry name" value="PLP-dependent transferases"/>
    <property type="match status" value="1"/>
</dbReference>
<dbReference type="InterPro" id="IPR015424">
    <property type="entry name" value="PyrdxlP-dep_Trfase"/>
</dbReference>
<evidence type="ECO:0000259" key="6">
    <source>
        <dbReference type="Pfam" id="PF00155"/>
    </source>
</evidence>
<evidence type="ECO:0000256" key="3">
    <source>
        <dbReference type="ARBA" id="ARBA00022576"/>
    </source>
</evidence>
<comment type="similarity">
    <text evidence="2">Belongs to the class-I pyridoxal-phosphate-dependent aminotransferase family.</text>
</comment>
<dbReference type="OrthoDB" id="691673at2759"/>
<dbReference type="Pfam" id="PF00155">
    <property type="entry name" value="Aminotran_1_2"/>
    <property type="match status" value="1"/>
</dbReference>
<dbReference type="GeneID" id="28975599"/>
<dbReference type="RefSeq" id="XP_018271002.1">
    <property type="nucleotide sequence ID" value="XM_018415151.1"/>
</dbReference>
<dbReference type="GO" id="GO:0030170">
    <property type="term" value="F:pyridoxal phosphate binding"/>
    <property type="evidence" value="ECO:0007669"/>
    <property type="project" value="InterPro"/>
</dbReference>
<dbReference type="CDD" id="cd00609">
    <property type="entry name" value="AAT_like"/>
    <property type="match status" value="1"/>
</dbReference>
<comment type="cofactor">
    <cofactor evidence="1">
        <name>pyridoxal 5'-phosphate</name>
        <dbReference type="ChEBI" id="CHEBI:597326"/>
    </cofactor>
</comment>
<organism evidence="7 8">
    <name type="scientific">Rhodotorula graminis (strain WP1)</name>
    <dbReference type="NCBI Taxonomy" id="578459"/>
    <lineage>
        <taxon>Eukaryota</taxon>
        <taxon>Fungi</taxon>
        <taxon>Dikarya</taxon>
        <taxon>Basidiomycota</taxon>
        <taxon>Pucciniomycotina</taxon>
        <taxon>Microbotryomycetes</taxon>
        <taxon>Sporidiobolales</taxon>
        <taxon>Sporidiobolaceae</taxon>
        <taxon>Rhodotorula</taxon>
    </lineage>
</organism>
<keyword evidence="8" id="KW-1185">Reference proteome</keyword>
<dbReference type="OMA" id="ILCEEFT"/>
<dbReference type="InterPro" id="IPR015421">
    <property type="entry name" value="PyrdxlP-dep_Trfase_major"/>
</dbReference>
<gene>
    <name evidence="7" type="ORF">RHOBADRAFT_48542</name>
</gene>
<dbReference type="PANTHER" id="PTHR42790:SF1">
    <property type="entry name" value="AROMATIC AMINO ACID AMINOTRANSFERASE, HYPOTHETICAL (EUROFUNG)"/>
    <property type="match status" value="1"/>
</dbReference>
<evidence type="ECO:0000256" key="1">
    <source>
        <dbReference type="ARBA" id="ARBA00001933"/>
    </source>
</evidence>
<sequence>MTVPLELPKAIDLSHHLNSIARNRFASPLKDILNYMAQPGMISLAGGLPHPSLFPFAEANVSVYPANADLKHGVVPSVDEQLTLTIPKTAPVKGALDLNSVQQYGHSLGLPELRAWLHQFTRDVFSPAYSNFEILLHEGNTAAWAKVCRLLLDAGDYILLEEFSFPSSFGPWVPEGCKGVPVKMDAHGLRADDLERVLSEWETTHPGERRPRVLYTIPQGQNPAGLSMPGDRMRDVYEVCRKYDIIIVDDGPYSCLTFREFEITPEPVVPVAETGEQFRKTLATSFLKYDYEGRVIRLDSFSKTLAPGSRLGYFVANPIFIERLLRATEVESQTPSGWSMAIVSQLLHTWGQDGYLQWLSNLRDSYELRRNIMCAALAKRFVALPADKYASAVPGCEGVALYPRGTDPATIKPDQAPVASFVPPAGGMFLWIKFYLSGAPRFRELQTAQHEDPENAFMGEMWKALADNLVLLTPGSYYVVPASSGKATTSQRGAEPAVGHFRFAFSYNDRVEMEEGIRRVEEVASKLWGY</sequence>
<dbReference type="InterPro" id="IPR004839">
    <property type="entry name" value="Aminotransferase_I/II_large"/>
</dbReference>
<dbReference type="EMBL" id="KQ474079">
    <property type="protein sequence ID" value="KPV74953.1"/>
    <property type="molecule type" value="Genomic_DNA"/>
</dbReference>
<reference evidence="7 8" key="1">
    <citation type="journal article" date="2015" name="Front. Microbiol.">
        <title>Genome sequence of the plant growth promoting endophytic yeast Rhodotorula graminis WP1.</title>
        <authorList>
            <person name="Firrincieli A."/>
            <person name="Otillar R."/>
            <person name="Salamov A."/>
            <person name="Schmutz J."/>
            <person name="Khan Z."/>
            <person name="Redman R.S."/>
            <person name="Fleck N.D."/>
            <person name="Lindquist E."/>
            <person name="Grigoriev I.V."/>
            <person name="Doty S.L."/>
        </authorList>
    </citation>
    <scope>NUCLEOTIDE SEQUENCE [LARGE SCALE GENOMIC DNA]</scope>
    <source>
        <strain evidence="7 8">WP1</strain>
    </source>
</reference>
<dbReference type="PANTHER" id="PTHR42790">
    <property type="entry name" value="AMINOTRANSFERASE"/>
    <property type="match status" value="1"/>
</dbReference>
<evidence type="ECO:0000313" key="7">
    <source>
        <dbReference type="EMBL" id="KPV74953.1"/>
    </source>
</evidence>
<accession>A0A194S2J3</accession>
<dbReference type="STRING" id="578459.A0A194S2J3"/>
<name>A0A194S2J3_RHOGW</name>
<keyword evidence="3" id="KW-0032">Aminotransferase</keyword>
<proteinExistence type="inferred from homology"/>
<evidence type="ECO:0000256" key="4">
    <source>
        <dbReference type="ARBA" id="ARBA00022679"/>
    </source>
</evidence>
<dbReference type="Proteomes" id="UP000053890">
    <property type="component" value="Unassembled WGS sequence"/>
</dbReference>
<dbReference type="GO" id="GO:0008483">
    <property type="term" value="F:transaminase activity"/>
    <property type="evidence" value="ECO:0007669"/>
    <property type="project" value="UniProtKB-KW"/>
</dbReference>
<evidence type="ECO:0000256" key="5">
    <source>
        <dbReference type="ARBA" id="ARBA00022898"/>
    </source>
</evidence>
<keyword evidence="5" id="KW-0663">Pyridoxal phosphate</keyword>
<feature type="domain" description="Aminotransferase class I/classII large" evidence="6">
    <location>
        <begin position="93"/>
        <end position="405"/>
    </location>
</feature>
<evidence type="ECO:0000313" key="8">
    <source>
        <dbReference type="Proteomes" id="UP000053890"/>
    </source>
</evidence>
<dbReference type="Gene3D" id="3.40.640.10">
    <property type="entry name" value="Type I PLP-dependent aspartate aminotransferase-like (Major domain)"/>
    <property type="match status" value="1"/>
</dbReference>